<dbReference type="Gene3D" id="3.60.15.10">
    <property type="entry name" value="Ribonuclease Z/Hydroxyacylglutathione hydrolase-like"/>
    <property type="match status" value="1"/>
</dbReference>
<dbReference type="AlphaFoldDB" id="A0A7W8M6Y5"/>
<sequence>MYFNYKKILPDVYSITDIAGTNCFLILGKKKAALIDTGIGLGSLKSCVQEITDLPLIVIGTHGHLDHLGGAGEFDQVYLNPLDFTLACGINARSRYDYAKANYEIINPQKKWTFEMSDFQRVKTSGYVPLNGREIFDLGGITLRLLPMPGHTQGSETILLEEARTVIFGDACNPGVFLFGDESSPVEVYMHTLETYKRDYESLYDKVMLSHGGPFIDKSILDVIIDICKEIIAGADEHIPDIIFGQKACSAKRIGAFGKRLDGKIGNILYNPDKIKVQIN</sequence>
<name>A0A7W8M6Y5_9FIRM</name>
<dbReference type="InterPro" id="IPR001279">
    <property type="entry name" value="Metallo-B-lactamas"/>
</dbReference>
<dbReference type="PANTHER" id="PTHR42951">
    <property type="entry name" value="METALLO-BETA-LACTAMASE DOMAIN-CONTAINING"/>
    <property type="match status" value="1"/>
</dbReference>
<protein>
    <submittedName>
        <fullName evidence="2">Glyoxylase-like metal-dependent hydrolase (Beta-lactamase superfamily II)</fullName>
    </submittedName>
</protein>
<evidence type="ECO:0000259" key="1">
    <source>
        <dbReference type="SMART" id="SM00849"/>
    </source>
</evidence>
<dbReference type="SUPFAM" id="SSF56281">
    <property type="entry name" value="Metallo-hydrolase/oxidoreductase"/>
    <property type="match status" value="1"/>
</dbReference>
<dbReference type="SMART" id="SM00849">
    <property type="entry name" value="Lactamase_B"/>
    <property type="match status" value="1"/>
</dbReference>
<evidence type="ECO:0000313" key="3">
    <source>
        <dbReference type="Proteomes" id="UP000543642"/>
    </source>
</evidence>
<dbReference type="EMBL" id="JACHFW010000019">
    <property type="protein sequence ID" value="MBB5266077.1"/>
    <property type="molecule type" value="Genomic_DNA"/>
</dbReference>
<organism evidence="2 3">
    <name type="scientific">Catenibacillus scindens</name>
    <dbReference type="NCBI Taxonomy" id="673271"/>
    <lineage>
        <taxon>Bacteria</taxon>
        <taxon>Bacillati</taxon>
        <taxon>Bacillota</taxon>
        <taxon>Clostridia</taxon>
        <taxon>Lachnospirales</taxon>
        <taxon>Lachnospiraceae</taxon>
        <taxon>Catenibacillus</taxon>
    </lineage>
</organism>
<reference evidence="2 3" key="1">
    <citation type="submission" date="2020-08" db="EMBL/GenBank/DDBJ databases">
        <title>Genomic Encyclopedia of Type Strains, Phase IV (KMG-IV): sequencing the most valuable type-strain genomes for metagenomic binning, comparative biology and taxonomic classification.</title>
        <authorList>
            <person name="Goeker M."/>
        </authorList>
    </citation>
    <scope>NUCLEOTIDE SEQUENCE [LARGE SCALE GENOMIC DNA]</scope>
    <source>
        <strain evidence="2 3">DSM 106146</strain>
    </source>
</reference>
<accession>A0A7W8M6Y5</accession>
<proteinExistence type="predicted"/>
<dbReference type="Proteomes" id="UP000543642">
    <property type="component" value="Unassembled WGS sequence"/>
</dbReference>
<dbReference type="Pfam" id="PF00753">
    <property type="entry name" value="Lactamase_B"/>
    <property type="match status" value="1"/>
</dbReference>
<comment type="caution">
    <text evidence="2">The sequence shown here is derived from an EMBL/GenBank/DDBJ whole genome shotgun (WGS) entry which is preliminary data.</text>
</comment>
<dbReference type="InterPro" id="IPR036866">
    <property type="entry name" value="RibonucZ/Hydroxyglut_hydro"/>
</dbReference>
<keyword evidence="2" id="KW-0378">Hydrolase</keyword>
<dbReference type="PANTHER" id="PTHR42951:SF22">
    <property type="entry name" value="METALLO BETA-LACTAMASE SUPERFAMILY LIPOPROTEIN"/>
    <property type="match status" value="1"/>
</dbReference>
<gene>
    <name evidence="2" type="ORF">HNP82_003233</name>
</gene>
<dbReference type="InterPro" id="IPR050855">
    <property type="entry name" value="NDM-1-like"/>
</dbReference>
<evidence type="ECO:0000313" key="2">
    <source>
        <dbReference type="EMBL" id="MBB5266077.1"/>
    </source>
</evidence>
<feature type="domain" description="Metallo-beta-lactamase" evidence="1">
    <location>
        <begin position="20"/>
        <end position="211"/>
    </location>
</feature>
<keyword evidence="3" id="KW-1185">Reference proteome</keyword>
<dbReference type="RefSeq" id="WP_183776337.1">
    <property type="nucleotide sequence ID" value="NZ_JACHFW010000019.1"/>
</dbReference>
<dbReference type="GO" id="GO:0016787">
    <property type="term" value="F:hydrolase activity"/>
    <property type="evidence" value="ECO:0007669"/>
    <property type="project" value="UniProtKB-KW"/>
</dbReference>